<gene>
    <name evidence="3" type="ORF">PCAMFM013_S020g000171</name>
</gene>
<dbReference type="InterPro" id="IPR050791">
    <property type="entry name" value="Aldo-Keto_reductase"/>
</dbReference>
<evidence type="ECO:0000256" key="1">
    <source>
        <dbReference type="ARBA" id="ARBA00023002"/>
    </source>
</evidence>
<protein>
    <submittedName>
        <fullName evidence="3">Aldo/keto reductase</fullName>
    </submittedName>
</protein>
<evidence type="ECO:0000259" key="2">
    <source>
        <dbReference type="Pfam" id="PF00248"/>
    </source>
</evidence>
<dbReference type="GO" id="GO:0016491">
    <property type="term" value="F:oxidoreductase activity"/>
    <property type="evidence" value="ECO:0007669"/>
    <property type="project" value="UniProtKB-KW"/>
</dbReference>
<dbReference type="PANTHER" id="PTHR43625:SF7">
    <property type="entry name" value="REDUCTASE (YAKC), PUTATIVE (AFU_ORTHOLOGUE AFUA_8G01560)-RELATED"/>
    <property type="match status" value="1"/>
</dbReference>
<dbReference type="SUPFAM" id="SSF63829">
    <property type="entry name" value="Calcium-dependent phosphotriesterase"/>
    <property type="match status" value="1"/>
</dbReference>
<reference evidence="3 4" key="1">
    <citation type="journal article" date="2014" name="Nat. Commun.">
        <title>Multiple recent horizontal transfers of a large genomic region in cheese making fungi.</title>
        <authorList>
            <person name="Cheeseman K."/>
            <person name="Ropars J."/>
            <person name="Renault P."/>
            <person name="Dupont J."/>
            <person name="Gouzy J."/>
            <person name="Branca A."/>
            <person name="Abraham A.L."/>
            <person name="Ceppi M."/>
            <person name="Conseiller E."/>
            <person name="Debuchy R."/>
            <person name="Malagnac F."/>
            <person name="Goarin A."/>
            <person name="Silar P."/>
            <person name="Lacoste S."/>
            <person name="Sallet E."/>
            <person name="Bensimon A."/>
            <person name="Giraud T."/>
            <person name="Brygoo Y."/>
        </authorList>
    </citation>
    <scope>NUCLEOTIDE SEQUENCE [LARGE SCALE GENOMIC DNA]</scope>
    <source>
        <strain evidence="4">FM 013</strain>
    </source>
</reference>
<organism evidence="3 4">
    <name type="scientific">Penicillium camemberti (strain FM 013)</name>
    <dbReference type="NCBI Taxonomy" id="1429867"/>
    <lineage>
        <taxon>Eukaryota</taxon>
        <taxon>Fungi</taxon>
        <taxon>Dikarya</taxon>
        <taxon>Ascomycota</taxon>
        <taxon>Pezizomycotina</taxon>
        <taxon>Eurotiomycetes</taxon>
        <taxon>Eurotiomycetidae</taxon>
        <taxon>Eurotiales</taxon>
        <taxon>Aspergillaceae</taxon>
        <taxon>Penicillium</taxon>
    </lineage>
</organism>
<dbReference type="Gene3D" id="2.120.10.30">
    <property type="entry name" value="TolB, C-terminal domain"/>
    <property type="match status" value="1"/>
</dbReference>
<dbReference type="Pfam" id="PF00248">
    <property type="entry name" value="Aldo_ket_red"/>
    <property type="match status" value="1"/>
</dbReference>
<sequence>MTKTLPLGGQQVPVPGFGAMGLNSAMGSDLNLEQSEPVLLKAIELGCTFWDTAVAYKNGENEKLLGDFIKKHNVRDKVFVASKCGFDVFGPERKVTNSAAHIKEYIEGTIERLGFTPDLYYLHRIDPNTPLEESIGALDELRRAGKTKYIGLSECSAETLRKANAIAKIDAVQAEYSAFETLHETSGLIDTAKELDVAFVAFSPLGHGWLVDDFPFKTPDDFAPNDFRRTVPKFQGENFYKNKAIVDEIKKLPTKKGCSIAQIALAWVAAQGLITIPGTTKASRLEENWTSRDVELTEEELKEMRAIVEAAKPVGERFSAIFQSMPFVRIEMASGALCKIPVYRHGFLVAIDDPFKMLRAQALQHLVWLSSLFQLSLALPWHATTNYTLTVIQNVTQPQTFENIATRHNGQLLLTSTVSPKVYQVDPFRQRAMKAIVDIPHTAGLFGIAELEQDVFYVISANNTGVQGVPDSNFVWKFDVRNRRTERAPISPSTVANVSNSQLMNGMSRLAGNDTTSLLISDSQAGRIYKLNVNTGSHQTISDDDFLKSSPTGLQIGVNGIHVRGSHLFFTNFNKRIFGRIPISLSTGFPTGPVEVIVSDVQGDDFAVSADGKAAWIALNSQSTLLEVDIPGKSARVVVESPYLESASSVSVGRTRFDRDSLYISSAGPFNAASGANTTITGGIVARVDLPKVK</sequence>
<evidence type="ECO:0000313" key="3">
    <source>
        <dbReference type="EMBL" id="CRL27012.1"/>
    </source>
</evidence>
<dbReference type="InterPro" id="IPR011042">
    <property type="entry name" value="6-blade_b-propeller_TolB-like"/>
</dbReference>
<dbReference type="EMBL" id="HG793153">
    <property type="protein sequence ID" value="CRL27012.1"/>
    <property type="molecule type" value="Genomic_DNA"/>
</dbReference>
<feature type="domain" description="NADP-dependent oxidoreductase" evidence="2">
    <location>
        <begin position="16"/>
        <end position="308"/>
    </location>
</feature>
<evidence type="ECO:0000313" key="4">
    <source>
        <dbReference type="Proteomes" id="UP000053732"/>
    </source>
</evidence>
<keyword evidence="1" id="KW-0560">Oxidoreductase</keyword>
<dbReference type="Proteomes" id="UP000053732">
    <property type="component" value="Unassembled WGS sequence"/>
</dbReference>
<dbReference type="AlphaFoldDB" id="A0A0G4PKT3"/>
<accession>A0A0G4PKT3</accession>
<keyword evidence="4" id="KW-1185">Reference proteome</keyword>
<proteinExistence type="predicted"/>
<dbReference type="GO" id="GO:0005737">
    <property type="term" value="C:cytoplasm"/>
    <property type="evidence" value="ECO:0007669"/>
    <property type="project" value="TreeGrafter"/>
</dbReference>
<dbReference type="SUPFAM" id="SSF51430">
    <property type="entry name" value="NAD(P)-linked oxidoreductase"/>
    <property type="match status" value="1"/>
</dbReference>
<dbReference type="Gene3D" id="3.20.20.100">
    <property type="entry name" value="NADP-dependent oxidoreductase domain"/>
    <property type="match status" value="1"/>
</dbReference>
<dbReference type="InterPro" id="IPR036812">
    <property type="entry name" value="NAD(P)_OxRdtase_dom_sf"/>
</dbReference>
<dbReference type="InterPro" id="IPR023210">
    <property type="entry name" value="NADP_OxRdtase_dom"/>
</dbReference>
<name>A0A0G4PKT3_PENC3</name>
<dbReference type="STRING" id="1429867.A0A0G4PKT3"/>
<dbReference type="PANTHER" id="PTHR43625">
    <property type="entry name" value="AFLATOXIN B1 ALDEHYDE REDUCTASE"/>
    <property type="match status" value="1"/>
</dbReference>